<dbReference type="EMBL" id="JAIQCV010000010">
    <property type="protein sequence ID" value="KAH1056014.1"/>
    <property type="molecule type" value="Genomic_DNA"/>
</dbReference>
<evidence type="ECO:0000313" key="2">
    <source>
        <dbReference type="Proteomes" id="UP000828251"/>
    </source>
</evidence>
<sequence>MDEQHETAMANLVKSNEKDLEKYKRDTMQSFQDYLPNLKSKFLLCAQVAGGPFDIRKVSFDALSELIGAQLDFNVQFSFAVVWESFIEKWKSNLYFEEDLVETSMALTARCEGNGNEGEK</sequence>
<accession>A0A9D3UT95</accession>
<comment type="caution">
    <text evidence="1">The sequence shown here is derived from an EMBL/GenBank/DDBJ whole genome shotgun (WGS) entry which is preliminary data.</text>
</comment>
<proteinExistence type="predicted"/>
<keyword evidence="2" id="KW-1185">Reference proteome</keyword>
<evidence type="ECO:0000313" key="1">
    <source>
        <dbReference type="EMBL" id="KAH1056014.1"/>
    </source>
</evidence>
<name>A0A9D3UT95_9ROSI</name>
<gene>
    <name evidence="1" type="ORF">J1N35_034079</name>
</gene>
<organism evidence="1 2">
    <name type="scientific">Gossypium stocksii</name>
    <dbReference type="NCBI Taxonomy" id="47602"/>
    <lineage>
        <taxon>Eukaryota</taxon>
        <taxon>Viridiplantae</taxon>
        <taxon>Streptophyta</taxon>
        <taxon>Embryophyta</taxon>
        <taxon>Tracheophyta</taxon>
        <taxon>Spermatophyta</taxon>
        <taxon>Magnoliopsida</taxon>
        <taxon>eudicotyledons</taxon>
        <taxon>Gunneridae</taxon>
        <taxon>Pentapetalae</taxon>
        <taxon>rosids</taxon>
        <taxon>malvids</taxon>
        <taxon>Malvales</taxon>
        <taxon>Malvaceae</taxon>
        <taxon>Malvoideae</taxon>
        <taxon>Gossypium</taxon>
    </lineage>
</organism>
<dbReference type="Proteomes" id="UP000828251">
    <property type="component" value="Unassembled WGS sequence"/>
</dbReference>
<protein>
    <submittedName>
        <fullName evidence="1">Uncharacterized protein</fullName>
    </submittedName>
</protein>
<reference evidence="1 2" key="1">
    <citation type="journal article" date="2021" name="Plant Biotechnol. J.">
        <title>Multi-omics assisted identification of the key and species-specific regulatory components of drought-tolerant mechanisms in Gossypium stocksii.</title>
        <authorList>
            <person name="Yu D."/>
            <person name="Ke L."/>
            <person name="Zhang D."/>
            <person name="Wu Y."/>
            <person name="Sun Y."/>
            <person name="Mei J."/>
            <person name="Sun J."/>
            <person name="Sun Y."/>
        </authorList>
    </citation>
    <scope>NUCLEOTIDE SEQUENCE [LARGE SCALE GENOMIC DNA]</scope>
    <source>
        <strain evidence="2">cv. E1</strain>
        <tissue evidence="1">Leaf</tissue>
    </source>
</reference>
<dbReference type="AlphaFoldDB" id="A0A9D3UT95"/>